<reference evidence="1 2" key="1">
    <citation type="submission" date="2015-07" db="EMBL/GenBank/DDBJ databases">
        <title>The genome of Dufourea novaeangliae.</title>
        <authorList>
            <person name="Pan H."/>
            <person name="Kapheim K."/>
        </authorList>
    </citation>
    <scope>NUCLEOTIDE SEQUENCE [LARGE SCALE GENOMIC DNA]</scope>
    <source>
        <strain evidence="1">0120121106</strain>
        <tissue evidence="1">Whole body</tissue>
    </source>
</reference>
<dbReference type="Proteomes" id="UP000076502">
    <property type="component" value="Unassembled WGS sequence"/>
</dbReference>
<sequence length="225" mass="25983">MPIPTFDGDYTTWPSFRDLFTTLIIRNPTMMDLERLHHLKGCLAGYPEMLIRNMPLEATNFVAAWTALQDLHNNKRILVQHQLNHLEALPVIRNRSVEELKALRFKTWDAVTTLAVLRHPVDRSTDWLVRQTVNRLDEQIRMEWQVSLGTSTEPASLDTIKNFLDARSLAVEAASLHTGIEVRQHTRVPRSPSRCTRCPLEERSVRHVTSIRNYIIFTAAHVTDK</sequence>
<dbReference type="InterPro" id="IPR005312">
    <property type="entry name" value="DUF1759"/>
</dbReference>
<evidence type="ECO:0000313" key="2">
    <source>
        <dbReference type="Proteomes" id="UP000076502"/>
    </source>
</evidence>
<dbReference type="OrthoDB" id="7994850at2759"/>
<evidence type="ECO:0000313" key="1">
    <source>
        <dbReference type="EMBL" id="KZC14256.1"/>
    </source>
</evidence>
<accession>A0A154PQQ6</accession>
<organism evidence="1 2">
    <name type="scientific">Dufourea novaeangliae</name>
    <name type="common">Sweat bee</name>
    <dbReference type="NCBI Taxonomy" id="178035"/>
    <lineage>
        <taxon>Eukaryota</taxon>
        <taxon>Metazoa</taxon>
        <taxon>Ecdysozoa</taxon>
        <taxon>Arthropoda</taxon>
        <taxon>Hexapoda</taxon>
        <taxon>Insecta</taxon>
        <taxon>Pterygota</taxon>
        <taxon>Neoptera</taxon>
        <taxon>Endopterygota</taxon>
        <taxon>Hymenoptera</taxon>
        <taxon>Apocrita</taxon>
        <taxon>Aculeata</taxon>
        <taxon>Apoidea</taxon>
        <taxon>Anthophila</taxon>
        <taxon>Halictidae</taxon>
        <taxon>Rophitinae</taxon>
        <taxon>Dufourea</taxon>
    </lineage>
</organism>
<gene>
    <name evidence="1" type="ORF">WN55_06640</name>
</gene>
<name>A0A154PQQ6_DUFNO</name>
<protein>
    <submittedName>
        <fullName evidence="1">Uncharacterized protein</fullName>
    </submittedName>
</protein>
<dbReference type="STRING" id="178035.A0A154PQQ6"/>
<dbReference type="AlphaFoldDB" id="A0A154PQQ6"/>
<keyword evidence="2" id="KW-1185">Reference proteome</keyword>
<dbReference type="EMBL" id="KQ435053">
    <property type="protein sequence ID" value="KZC14256.1"/>
    <property type="molecule type" value="Genomic_DNA"/>
</dbReference>
<dbReference type="Pfam" id="PF03564">
    <property type="entry name" value="DUF1759"/>
    <property type="match status" value="1"/>
</dbReference>
<proteinExistence type="predicted"/>